<feature type="domain" description="Lipoyl-binding" evidence="7">
    <location>
        <begin position="573"/>
        <end position="648"/>
    </location>
</feature>
<evidence type="ECO:0000256" key="3">
    <source>
        <dbReference type="ARBA" id="ARBA00022741"/>
    </source>
</evidence>
<dbReference type="CDD" id="cd06850">
    <property type="entry name" value="biotinyl_domain"/>
    <property type="match status" value="1"/>
</dbReference>
<dbReference type="SUPFAM" id="SSF56059">
    <property type="entry name" value="Glutathione synthetase ATP-binding domain-like"/>
    <property type="match status" value="1"/>
</dbReference>
<dbReference type="PROSITE" id="PS00867">
    <property type="entry name" value="CPSASE_2"/>
    <property type="match status" value="1"/>
</dbReference>
<dbReference type="SMART" id="SM00878">
    <property type="entry name" value="Biotin_carb_C"/>
    <property type="match status" value="1"/>
</dbReference>
<comment type="caution">
    <text evidence="10">The sequence shown here is derived from an EMBL/GenBank/DDBJ whole genome shotgun (WGS) entry which is preliminary data.</text>
</comment>
<name>A0A1X2IFY0_9FUNG</name>
<evidence type="ECO:0000256" key="2">
    <source>
        <dbReference type="ARBA" id="ARBA00022598"/>
    </source>
</evidence>
<dbReference type="SUPFAM" id="SSF51230">
    <property type="entry name" value="Single hybrid motif"/>
    <property type="match status" value="1"/>
</dbReference>
<dbReference type="Pfam" id="PF00289">
    <property type="entry name" value="Biotin_carb_N"/>
    <property type="match status" value="1"/>
</dbReference>
<dbReference type="PROSITE" id="PS50968">
    <property type="entry name" value="BIOTINYL_LIPOYL"/>
    <property type="match status" value="1"/>
</dbReference>
<evidence type="ECO:0000259" key="9">
    <source>
        <dbReference type="PROSITE" id="PS50979"/>
    </source>
</evidence>
<organism evidence="10 11">
    <name type="scientific">Absidia repens</name>
    <dbReference type="NCBI Taxonomy" id="90262"/>
    <lineage>
        <taxon>Eukaryota</taxon>
        <taxon>Fungi</taxon>
        <taxon>Fungi incertae sedis</taxon>
        <taxon>Mucoromycota</taxon>
        <taxon>Mucoromycotina</taxon>
        <taxon>Mucoromycetes</taxon>
        <taxon>Mucorales</taxon>
        <taxon>Cunninghamellaceae</taxon>
        <taxon>Absidia</taxon>
    </lineage>
</organism>
<dbReference type="STRING" id="90262.A0A1X2IFY0"/>
<dbReference type="InterPro" id="IPR005481">
    <property type="entry name" value="BC-like_N"/>
</dbReference>
<proteinExistence type="predicted"/>
<gene>
    <name evidence="10" type="ORF">BCR42DRAFT_415970</name>
</gene>
<dbReference type="Pfam" id="PF02785">
    <property type="entry name" value="Biotin_carb_C"/>
    <property type="match status" value="1"/>
</dbReference>
<dbReference type="InterPro" id="IPR016185">
    <property type="entry name" value="PreATP-grasp_dom_sf"/>
</dbReference>
<evidence type="ECO:0000256" key="1">
    <source>
        <dbReference type="ARBA" id="ARBA00001953"/>
    </source>
</evidence>
<dbReference type="Pfam" id="PF00364">
    <property type="entry name" value="Biotin_lipoyl"/>
    <property type="match status" value="1"/>
</dbReference>
<dbReference type="Proteomes" id="UP000193560">
    <property type="component" value="Unassembled WGS sequence"/>
</dbReference>
<keyword evidence="2" id="KW-0436">Ligase</keyword>
<keyword evidence="5" id="KW-0092">Biotin</keyword>
<dbReference type="InterPro" id="IPR050856">
    <property type="entry name" value="Biotin_carboxylase_complex"/>
</dbReference>
<dbReference type="Gene3D" id="3.30.470.20">
    <property type="entry name" value="ATP-grasp fold, B domain"/>
    <property type="match status" value="1"/>
</dbReference>
<dbReference type="PANTHER" id="PTHR18866">
    <property type="entry name" value="CARBOXYLASE:PYRUVATE/ACETYL-COA/PROPIONYL-COA CARBOXYLASE"/>
    <property type="match status" value="1"/>
</dbReference>
<dbReference type="FunFam" id="3.30.1490.20:FF:000003">
    <property type="entry name" value="acetyl-CoA carboxylase isoform X1"/>
    <property type="match status" value="1"/>
</dbReference>
<evidence type="ECO:0000256" key="6">
    <source>
        <dbReference type="PROSITE-ProRule" id="PRU00409"/>
    </source>
</evidence>
<dbReference type="AlphaFoldDB" id="A0A1X2IFY0"/>
<keyword evidence="3 6" id="KW-0547">Nucleotide-binding</keyword>
<dbReference type="GO" id="GO:0005524">
    <property type="term" value="F:ATP binding"/>
    <property type="evidence" value="ECO:0007669"/>
    <property type="project" value="UniProtKB-UniRule"/>
</dbReference>
<evidence type="ECO:0000313" key="11">
    <source>
        <dbReference type="Proteomes" id="UP000193560"/>
    </source>
</evidence>
<dbReference type="OrthoDB" id="196847at2759"/>
<dbReference type="SUPFAM" id="SSF52440">
    <property type="entry name" value="PreATP-grasp domain"/>
    <property type="match status" value="1"/>
</dbReference>
<dbReference type="Gene3D" id="2.40.50.100">
    <property type="match status" value="1"/>
</dbReference>
<reference evidence="10 11" key="1">
    <citation type="submission" date="2016-07" db="EMBL/GenBank/DDBJ databases">
        <title>Pervasive Adenine N6-methylation of Active Genes in Fungi.</title>
        <authorList>
            <consortium name="DOE Joint Genome Institute"/>
            <person name="Mondo S.J."/>
            <person name="Dannebaum R.O."/>
            <person name="Kuo R.C."/>
            <person name="Labutti K."/>
            <person name="Haridas S."/>
            <person name="Kuo A."/>
            <person name="Salamov A."/>
            <person name="Ahrendt S.R."/>
            <person name="Lipzen A."/>
            <person name="Sullivan W."/>
            <person name="Andreopoulos W.B."/>
            <person name="Clum A."/>
            <person name="Lindquist E."/>
            <person name="Daum C."/>
            <person name="Ramamoorthy G.K."/>
            <person name="Gryganskyi A."/>
            <person name="Culley D."/>
            <person name="Magnuson J.K."/>
            <person name="James T.Y."/>
            <person name="O'Malley M.A."/>
            <person name="Stajich J.E."/>
            <person name="Spatafora J.W."/>
            <person name="Visel A."/>
            <person name="Grigoriev I.V."/>
        </authorList>
    </citation>
    <scope>NUCLEOTIDE SEQUENCE [LARGE SCALE GENOMIC DNA]</scope>
    <source>
        <strain evidence="10 11">NRRL 1336</strain>
    </source>
</reference>
<dbReference type="InterPro" id="IPR000089">
    <property type="entry name" value="Biotin_lipoyl"/>
</dbReference>
<sequence length="655" mass="71198">MTLNKPPIRQKLLVANRGEIAIRILTAAAELGFQTVAVYADPQDTAHCLTADESIKLASPQSFLNEQHIIDAAKSVQATMIHPGYGFLSESVSFAQKCYQEHIQFIGPSVSCIEAVGDKISARQVAQAAGVPVIPGTERSITQSADVFAFGEKHGYPLMLKARDGGGGRGIRMVEHPDQVDDALKRCINESPSKQVFIEKAIVGAKHIEVQIIGDGYGNVIHLFERDCSIQRRYQKVLEVAPCPSLSVSLRSAIHNAAIRLARYIEYDSAGTVEFLVSNNSNQQQFYFLEVNPRIQVEHTISEQITNVDIVQTQIMVAMGNNLVTDLQLTQAAVQPVRNLVSIQARIVAENPFKDNMLSVGKISHASFPLGSFGIRVDTWLQTGCVISPMFDSLLAKIIVTGPSLDDALAKMAFALQRTTIIGVDTNIDFLLAIVTDQTYLGQNMEHTHIKSLEERTPALLESTLKWMELRQELATSSAKHITATGLGSASSTVSPMSNTNLQFKPGDAFNIEISHTDNTSPLTHTIQVDSIQVNNFPDELVAHAQSTIPALPANFAMTLKKKSALGSGLRRKANAQIPGDLGTPVTGMLVEVGVQEGDLVTIGQELFVMSAMKMETVVKSPINGRVQSVNAKPNDLVELGDLVIELSEMKDSKI</sequence>
<comment type="cofactor">
    <cofactor evidence="1">
        <name>biotin</name>
        <dbReference type="ChEBI" id="CHEBI:57586"/>
    </cofactor>
</comment>
<dbReference type="PROSITE" id="PS00188">
    <property type="entry name" value="BIOTIN"/>
    <property type="match status" value="1"/>
</dbReference>
<evidence type="ECO:0000256" key="5">
    <source>
        <dbReference type="ARBA" id="ARBA00023267"/>
    </source>
</evidence>
<keyword evidence="4 6" id="KW-0067">ATP-binding</keyword>
<dbReference type="InterPro" id="IPR011761">
    <property type="entry name" value="ATP-grasp"/>
</dbReference>
<dbReference type="InterPro" id="IPR001882">
    <property type="entry name" value="Biotin_BS"/>
</dbReference>
<dbReference type="Pfam" id="PF02786">
    <property type="entry name" value="CPSase_L_D2"/>
    <property type="match status" value="1"/>
</dbReference>
<dbReference type="PROSITE" id="PS50975">
    <property type="entry name" value="ATP_GRASP"/>
    <property type="match status" value="1"/>
</dbReference>
<dbReference type="GO" id="GO:0046872">
    <property type="term" value="F:metal ion binding"/>
    <property type="evidence" value="ECO:0007669"/>
    <property type="project" value="InterPro"/>
</dbReference>
<dbReference type="SUPFAM" id="SSF51246">
    <property type="entry name" value="Rudiment single hybrid motif"/>
    <property type="match status" value="1"/>
</dbReference>
<dbReference type="InterPro" id="IPR011053">
    <property type="entry name" value="Single_hybrid_motif"/>
</dbReference>
<keyword evidence="11" id="KW-1185">Reference proteome</keyword>
<dbReference type="InterPro" id="IPR011054">
    <property type="entry name" value="Rudment_hybrid_motif"/>
</dbReference>
<evidence type="ECO:0000259" key="7">
    <source>
        <dbReference type="PROSITE" id="PS50968"/>
    </source>
</evidence>
<dbReference type="PROSITE" id="PS50979">
    <property type="entry name" value="BC"/>
    <property type="match status" value="1"/>
</dbReference>
<dbReference type="InterPro" id="IPR005482">
    <property type="entry name" value="Biotin_COase_C"/>
</dbReference>
<dbReference type="EMBL" id="MCGE01000012">
    <property type="protein sequence ID" value="ORZ15820.1"/>
    <property type="molecule type" value="Genomic_DNA"/>
</dbReference>
<feature type="domain" description="ATP-grasp" evidence="8">
    <location>
        <begin position="123"/>
        <end position="319"/>
    </location>
</feature>
<protein>
    <submittedName>
        <fullName evidence="10">Carbamoyl-phosphate synthase L chain, ATP binding domain-domain-containing protein</fullName>
    </submittedName>
</protein>
<dbReference type="InterPro" id="IPR011764">
    <property type="entry name" value="Biotin_carboxylation_dom"/>
</dbReference>
<dbReference type="PANTHER" id="PTHR18866:SF128">
    <property type="entry name" value="UREA AMIDOLYASE"/>
    <property type="match status" value="1"/>
</dbReference>
<feature type="domain" description="Biotin carboxylation" evidence="9">
    <location>
        <begin position="8"/>
        <end position="455"/>
    </location>
</feature>
<evidence type="ECO:0000256" key="4">
    <source>
        <dbReference type="ARBA" id="ARBA00022840"/>
    </source>
</evidence>
<dbReference type="GO" id="GO:0016874">
    <property type="term" value="F:ligase activity"/>
    <property type="evidence" value="ECO:0007669"/>
    <property type="project" value="UniProtKB-KW"/>
</dbReference>
<evidence type="ECO:0000259" key="8">
    <source>
        <dbReference type="PROSITE" id="PS50975"/>
    </source>
</evidence>
<accession>A0A1X2IFY0</accession>
<evidence type="ECO:0000313" key="10">
    <source>
        <dbReference type="EMBL" id="ORZ15820.1"/>
    </source>
</evidence>
<dbReference type="InterPro" id="IPR005479">
    <property type="entry name" value="CPAse_ATP-bd"/>
</dbReference>